<protein>
    <recommendedName>
        <fullName evidence="1">Peptidase C45 hydrolase domain-containing protein</fullName>
    </recommendedName>
</protein>
<sequence>MRVDLHRPAETRWQLSTAQQDAARELLAVYQRDLGLQPAVVAGMARPIVRADYWAEMEGIASAAGVPVDVVVTGNLYYDALKAVLVGCTAFAVDTPNGPLHARNLDWWSENDVLRRHTLETEFVGGPAGRFRTVGWPGFVGAFSGVAENRFAVTLNAVISDEPLQAAAPVVFALRQVLEEAENFEAVLHTLRTIPLASDSLLLLTGVREGEMVVIERTPTRAEVRRPENGAIFVTNDYRMLRTGLRGFESELQASACRRYDRASALVASQKPKDAAECFACLSDPEVRMGLTVQQMVFQAGTGLCAVK</sequence>
<keyword evidence="3" id="KW-1185">Reference proteome</keyword>
<organism evidence="2 3">
    <name type="scientific">Paludibaculum fermentans</name>
    <dbReference type="NCBI Taxonomy" id="1473598"/>
    <lineage>
        <taxon>Bacteria</taxon>
        <taxon>Pseudomonadati</taxon>
        <taxon>Acidobacteriota</taxon>
        <taxon>Terriglobia</taxon>
        <taxon>Bryobacterales</taxon>
        <taxon>Bryobacteraceae</taxon>
        <taxon>Paludibaculum</taxon>
    </lineage>
</organism>
<dbReference type="InterPro" id="IPR047794">
    <property type="entry name" value="C45_proenzyme-like"/>
</dbReference>
<dbReference type="NCBIfam" id="NF040521">
    <property type="entry name" value="C45_proenzyme"/>
    <property type="match status" value="1"/>
</dbReference>
<dbReference type="PANTHER" id="PTHR28583:SF1">
    <property type="entry name" value="ACID CERAMIDASE"/>
    <property type="match status" value="1"/>
</dbReference>
<evidence type="ECO:0000313" key="2">
    <source>
        <dbReference type="EMBL" id="QOY89663.1"/>
    </source>
</evidence>
<dbReference type="PANTHER" id="PTHR28583">
    <property type="entry name" value="ACID AMIDASE"/>
    <property type="match status" value="1"/>
</dbReference>
<accession>A0A7S7SM95</accession>
<reference evidence="2 3" key="1">
    <citation type="submission" date="2020-10" db="EMBL/GenBank/DDBJ databases">
        <title>Complete genome sequence of Paludibaculum fermentans P105T, a facultatively anaerobic acidobacterium capable of dissimilatory Fe(III) reduction.</title>
        <authorList>
            <person name="Dedysh S.N."/>
            <person name="Beletsky A.V."/>
            <person name="Kulichevskaya I.S."/>
            <person name="Mardanov A.V."/>
            <person name="Ravin N.V."/>
        </authorList>
    </citation>
    <scope>NUCLEOTIDE SEQUENCE [LARGE SCALE GENOMIC DNA]</scope>
    <source>
        <strain evidence="2 3">P105</strain>
    </source>
</reference>
<dbReference type="Gene3D" id="3.60.60.10">
    <property type="entry name" value="Penicillin V Acylase, Chain A"/>
    <property type="match status" value="1"/>
</dbReference>
<dbReference type="InterPro" id="IPR005079">
    <property type="entry name" value="Peptidase_C45_hydrolase"/>
</dbReference>
<evidence type="ECO:0000313" key="3">
    <source>
        <dbReference type="Proteomes" id="UP000593892"/>
    </source>
</evidence>
<dbReference type="Pfam" id="PF03417">
    <property type="entry name" value="AAT"/>
    <property type="match status" value="1"/>
</dbReference>
<proteinExistence type="predicted"/>
<feature type="domain" description="Peptidase C45 hydrolase" evidence="1">
    <location>
        <begin position="94"/>
        <end position="286"/>
    </location>
</feature>
<dbReference type="KEGG" id="pfer:IRI77_06835"/>
<gene>
    <name evidence="2" type="ORF">IRI77_06835</name>
</gene>
<evidence type="ECO:0000259" key="1">
    <source>
        <dbReference type="Pfam" id="PF03417"/>
    </source>
</evidence>
<dbReference type="EMBL" id="CP063849">
    <property type="protein sequence ID" value="QOY89663.1"/>
    <property type="molecule type" value="Genomic_DNA"/>
</dbReference>
<name>A0A7S7SM95_PALFE</name>
<dbReference type="GO" id="GO:0016810">
    <property type="term" value="F:hydrolase activity, acting on carbon-nitrogen (but not peptide) bonds"/>
    <property type="evidence" value="ECO:0007669"/>
    <property type="project" value="TreeGrafter"/>
</dbReference>
<dbReference type="AlphaFoldDB" id="A0A7S7SM95"/>
<dbReference type="Proteomes" id="UP000593892">
    <property type="component" value="Chromosome"/>
</dbReference>
<dbReference type="RefSeq" id="WP_194451325.1">
    <property type="nucleotide sequence ID" value="NZ_CP063849.1"/>
</dbReference>